<dbReference type="CDD" id="cd03360">
    <property type="entry name" value="LbH_AT_putative"/>
    <property type="match status" value="1"/>
</dbReference>
<dbReference type="InterPro" id="IPR020019">
    <property type="entry name" value="AcTrfase_PglD-like"/>
</dbReference>
<dbReference type="PANTHER" id="PTHR43300:SF7">
    <property type="entry name" value="UDP-N-ACETYLBACILLOSAMINE N-ACETYLTRANSFERASE"/>
    <property type="match status" value="1"/>
</dbReference>
<name>A0A0F9EMM4_9ZZZZ</name>
<dbReference type="AlphaFoldDB" id="A0A0F9EMM4"/>
<comment type="caution">
    <text evidence="2">The sequence shown here is derived from an EMBL/GenBank/DDBJ whole genome shotgun (WGS) entry which is preliminary data.</text>
</comment>
<accession>A0A0F9EMM4</accession>
<dbReference type="InterPro" id="IPR041561">
    <property type="entry name" value="PglD_N"/>
</dbReference>
<gene>
    <name evidence="2" type="ORF">LCGC14_2055880</name>
</gene>
<dbReference type="SUPFAM" id="SSF51161">
    <property type="entry name" value="Trimeric LpxA-like enzymes"/>
    <property type="match status" value="1"/>
</dbReference>
<protein>
    <recommendedName>
        <fullName evidence="1">PglD N-terminal domain-containing protein</fullName>
    </recommendedName>
</protein>
<sequence length="219" mass="23110">MLTKVVIIGAGGFAREVQDVIRNIGETRFYLVGFVDDFVEVGTSINGVPVLGDFSWFKTPEARGVSAVVGVGAPEVRRKLVLRLQEMGVPFATIVDPSIIASPFVTIGHGTVICPGVILTNNITIGNHVHLNLGSTVGHDAVIEDFTTTAPGVHINGHNYLKEGAYIGTGANFNEGITVGEWSVIGSGASVVRDIPANVTAVGCPAKVIKTREKGWYLS</sequence>
<dbReference type="InterPro" id="IPR050179">
    <property type="entry name" value="Trans_hexapeptide_repeat"/>
</dbReference>
<dbReference type="EMBL" id="LAZR01024378">
    <property type="protein sequence ID" value="KKL75338.1"/>
    <property type="molecule type" value="Genomic_DNA"/>
</dbReference>
<evidence type="ECO:0000313" key="2">
    <source>
        <dbReference type="EMBL" id="KKL75338.1"/>
    </source>
</evidence>
<reference evidence="2" key="1">
    <citation type="journal article" date="2015" name="Nature">
        <title>Complex archaea that bridge the gap between prokaryotes and eukaryotes.</title>
        <authorList>
            <person name="Spang A."/>
            <person name="Saw J.H."/>
            <person name="Jorgensen S.L."/>
            <person name="Zaremba-Niedzwiedzka K."/>
            <person name="Martijn J."/>
            <person name="Lind A.E."/>
            <person name="van Eijk R."/>
            <person name="Schleper C."/>
            <person name="Guy L."/>
            <person name="Ettema T.J."/>
        </authorList>
    </citation>
    <scope>NUCLEOTIDE SEQUENCE</scope>
</reference>
<proteinExistence type="predicted"/>
<organism evidence="2">
    <name type="scientific">marine sediment metagenome</name>
    <dbReference type="NCBI Taxonomy" id="412755"/>
    <lineage>
        <taxon>unclassified sequences</taxon>
        <taxon>metagenomes</taxon>
        <taxon>ecological metagenomes</taxon>
    </lineage>
</organism>
<feature type="domain" description="PglD N-terminal" evidence="1">
    <location>
        <begin position="4"/>
        <end position="83"/>
    </location>
</feature>
<dbReference type="Gene3D" id="2.160.10.10">
    <property type="entry name" value="Hexapeptide repeat proteins"/>
    <property type="match status" value="1"/>
</dbReference>
<dbReference type="NCBIfam" id="TIGR03570">
    <property type="entry name" value="NeuD_NnaD"/>
    <property type="match status" value="1"/>
</dbReference>
<dbReference type="PANTHER" id="PTHR43300">
    <property type="entry name" value="ACETYLTRANSFERASE"/>
    <property type="match status" value="1"/>
</dbReference>
<evidence type="ECO:0000259" key="1">
    <source>
        <dbReference type="Pfam" id="PF17836"/>
    </source>
</evidence>
<dbReference type="Pfam" id="PF17836">
    <property type="entry name" value="PglD_N"/>
    <property type="match status" value="1"/>
</dbReference>
<dbReference type="InterPro" id="IPR011004">
    <property type="entry name" value="Trimer_LpxA-like_sf"/>
</dbReference>
<dbReference type="Gene3D" id="3.40.50.20">
    <property type="match status" value="1"/>
</dbReference>